<reference evidence="3" key="1">
    <citation type="submission" date="2021-06" db="EMBL/GenBank/DDBJ databases">
        <authorList>
            <person name="Hodson N. C."/>
            <person name="Mongue J. A."/>
            <person name="Jaron S. K."/>
        </authorList>
    </citation>
    <scope>NUCLEOTIDE SEQUENCE</scope>
</reference>
<protein>
    <recommendedName>
        <fullName evidence="5">Secreted protein</fullName>
    </recommendedName>
</protein>
<feature type="signal peptide" evidence="2">
    <location>
        <begin position="1"/>
        <end position="25"/>
    </location>
</feature>
<name>A0A8J2LCE5_9HEXA</name>
<dbReference type="PANTHER" id="PTHR46526">
    <property type="entry name" value="CHORDIN"/>
    <property type="match status" value="1"/>
</dbReference>
<sequence>MKNIRFWFLATSLTVVTTCLMFAESAPEGNFANKKRPGLMAVKNSRRPNRTKFPLKAEENRRKSKRTGGYSNSVLTFYTWKATFPRRKCRLSKNIYEIGENWSPDLGEPFGTMYCIECSCEPNSQFPR</sequence>
<keyword evidence="4" id="KW-1185">Reference proteome</keyword>
<evidence type="ECO:0008006" key="5">
    <source>
        <dbReference type="Google" id="ProtNLM"/>
    </source>
</evidence>
<evidence type="ECO:0000256" key="1">
    <source>
        <dbReference type="SAM" id="MobiDB-lite"/>
    </source>
</evidence>
<evidence type="ECO:0000313" key="4">
    <source>
        <dbReference type="Proteomes" id="UP000708208"/>
    </source>
</evidence>
<evidence type="ECO:0000313" key="3">
    <source>
        <dbReference type="EMBL" id="CAG7829639.1"/>
    </source>
</evidence>
<dbReference type="Proteomes" id="UP000708208">
    <property type="component" value="Unassembled WGS sequence"/>
</dbReference>
<dbReference type="OrthoDB" id="9829321at2759"/>
<dbReference type="InterPro" id="IPR052278">
    <property type="entry name" value="Chordin-like_regulators"/>
</dbReference>
<evidence type="ECO:0000256" key="2">
    <source>
        <dbReference type="SAM" id="SignalP"/>
    </source>
</evidence>
<organism evidence="3 4">
    <name type="scientific">Allacma fusca</name>
    <dbReference type="NCBI Taxonomy" id="39272"/>
    <lineage>
        <taxon>Eukaryota</taxon>
        <taxon>Metazoa</taxon>
        <taxon>Ecdysozoa</taxon>
        <taxon>Arthropoda</taxon>
        <taxon>Hexapoda</taxon>
        <taxon>Collembola</taxon>
        <taxon>Symphypleona</taxon>
        <taxon>Sminthuridae</taxon>
        <taxon>Allacma</taxon>
    </lineage>
</organism>
<dbReference type="GO" id="GO:0009953">
    <property type="term" value="P:dorsal/ventral pattern formation"/>
    <property type="evidence" value="ECO:0007669"/>
    <property type="project" value="TreeGrafter"/>
</dbReference>
<accession>A0A8J2LCE5</accession>
<dbReference type="GO" id="GO:0036122">
    <property type="term" value="F:BMP binding"/>
    <property type="evidence" value="ECO:0007669"/>
    <property type="project" value="TreeGrafter"/>
</dbReference>
<dbReference type="EMBL" id="CAJVCH010552368">
    <property type="protein sequence ID" value="CAG7829639.1"/>
    <property type="molecule type" value="Genomic_DNA"/>
</dbReference>
<feature type="region of interest" description="Disordered" evidence="1">
    <location>
        <begin position="45"/>
        <end position="68"/>
    </location>
</feature>
<dbReference type="PANTHER" id="PTHR46526:SF1">
    <property type="entry name" value="CHORDIN"/>
    <property type="match status" value="1"/>
</dbReference>
<gene>
    <name evidence="3" type="ORF">AFUS01_LOCUS39496</name>
</gene>
<comment type="caution">
    <text evidence="3">The sequence shown here is derived from an EMBL/GenBank/DDBJ whole genome shotgun (WGS) entry which is preliminary data.</text>
</comment>
<dbReference type="AlphaFoldDB" id="A0A8J2LCE5"/>
<dbReference type="GO" id="GO:0030514">
    <property type="term" value="P:negative regulation of BMP signaling pathway"/>
    <property type="evidence" value="ECO:0007669"/>
    <property type="project" value="TreeGrafter"/>
</dbReference>
<dbReference type="GO" id="GO:0005615">
    <property type="term" value="C:extracellular space"/>
    <property type="evidence" value="ECO:0007669"/>
    <property type="project" value="TreeGrafter"/>
</dbReference>
<proteinExistence type="predicted"/>
<feature type="chain" id="PRO_5035234419" description="Secreted protein" evidence="2">
    <location>
        <begin position="26"/>
        <end position="128"/>
    </location>
</feature>
<keyword evidence="2" id="KW-0732">Signal</keyword>